<evidence type="ECO:0000256" key="1">
    <source>
        <dbReference type="SAM" id="MobiDB-lite"/>
    </source>
</evidence>
<comment type="caution">
    <text evidence="2">The sequence shown here is derived from an EMBL/GenBank/DDBJ whole genome shotgun (WGS) entry which is preliminary data.</text>
</comment>
<reference evidence="2 3" key="1">
    <citation type="submission" date="2019-05" db="EMBL/GenBank/DDBJ databases">
        <title>Another draft genome of Portunus trituberculatus and its Hox gene families provides insights of decapod evolution.</title>
        <authorList>
            <person name="Jeong J.-H."/>
            <person name="Song I."/>
            <person name="Kim S."/>
            <person name="Choi T."/>
            <person name="Kim D."/>
            <person name="Ryu S."/>
            <person name="Kim W."/>
        </authorList>
    </citation>
    <scope>NUCLEOTIDE SEQUENCE [LARGE SCALE GENOMIC DNA]</scope>
    <source>
        <tissue evidence="2">Muscle</tissue>
    </source>
</reference>
<protein>
    <submittedName>
        <fullName evidence="2">Uncharacterized protein</fullName>
    </submittedName>
</protein>
<feature type="compositionally biased region" description="Basic and acidic residues" evidence="1">
    <location>
        <begin position="73"/>
        <end position="82"/>
    </location>
</feature>
<evidence type="ECO:0000313" key="3">
    <source>
        <dbReference type="Proteomes" id="UP000324222"/>
    </source>
</evidence>
<keyword evidence="3" id="KW-1185">Reference proteome</keyword>
<dbReference type="EMBL" id="VSRR010017449">
    <property type="protein sequence ID" value="MPC60376.1"/>
    <property type="molecule type" value="Genomic_DNA"/>
</dbReference>
<evidence type="ECO:0000313" key="2">
    <source>
        <dbReference type="EMBL" id="MPC60376.1"/>
    </source>
</evidence>
<organism evidence="2 3">
    <name type="scientific">Portunus trituberculatus</name>
    <name type="common">Swimming crab</name>
    <name type="synonym">Neptunus trituberculatus</name>
    <dbReference type="NCBI Taxonomy" id="210409"/>
    <lineage>
        <taxon>Eukaryota</taxon>
        <taxon>Metazoa</taxon>
        <taxon>Ecdysozoa</taxon>
        <taxon>Arthropoda</taxon>
        <taxon>Crustacea</taxon>
        <taxon>Multicrustacea</taxon>
        <taxon>Malacostraca</taxon>
        <taxon>Eumalacostraca</taxon>
        <taxon>Eucarida</taxon>
        <taxon>Decapoda</taxon>
        <taxon>Pleocyemata</taxon>
        <taxon>Brachyura</taxon>
        <taxon>Eubrachyura</taxon>
        <taxon>Portunoidea</taxon>
        <taxon>Portunidae</taxon>
        <taxon>Portuninae</taxon>
        <taxon>Portunus</taxon>
    </lineage>
</organism>
<dbReference type="Proteomes" id="UP000324222">
    <property type="component" value="Unassembled WGS sequence"/>
</dbReference>
<gene>
    <name evidence="2" type="ORF">E2C01_054420</name>
</gene>
<dbReference type="AlphaFoldDB" id="A0A5B7GRX4"/>
<feature type="region of interest" description="Disordered" evidence="1">
    <location>
        <begin position="47"/>
        <end position="82"/>
    </location>
</feature>
<accession>A0A5B7GRX4</accession>
<name>A0A5B7GRX4_PORTR</name>
<proteinExistence type="predicted"/>
<sequence length="82" mass="9094">MELYHATTANASRWTDEWVRKRTSVSGRSTEVMEGRVFDVLKANSRSSDVSIKGDSENKIKSAPISRPLLPKAQKEGKNATS</sequence>